<evidence type="ECO:0000313" key="2">
    <source>
        <dbReference type="Proteomes" id="UP000024635"/>
    </source>
</evidence>
<reference evidence="2" key="1">
    <citation type="journal article" date="2015" name="Nat. Genet.">
        <title>The genome and transcriptome of the zoonotic hookworm Ancylostoma ceylanicum identify infection-specific gene families.</title>
        <authorList>
            <person name="Schwarz E.M."/>
            <person name="Hu Y."/>
            <person name="Antoshechkin I."/>
            <person name="Miller M.M."/>
            <person name="Sternberg P.W."/>
            <person name="Aroian R.V."/>
        </authorList>
    </citation>
    <scope>NUCLEOTIDE SEQUENCE</scope>
    <source>
        <strain evidence="2">HY135</strain>
    </source>
</reference>
<protein>
    <recommendedName>
        <fullName evidence="3">VWFA domain-containing protein</fullName>
    </recommendedName>
</protein>
<dbReference type="EMBL" id="JARK01001377">
    <property type="protein sequence ID" value="EYC14214.1"/>
    <property type="molecule type" value="Genomic_DNA"/>
</dbReference>
<dbReference type="Proteomes" id="UP000024635">
    <property type="component" value="Unassembled WGS sequence"/>
</dbReference>
<sequence length="142" mass="16161">MKLFETSLPTTYVSFQNPSDFIAQNQEFYGGWNYNGYSINLAREMMAKQTSKHKVIVFIGDGGYDDCEDDYKIPYPEVDEANAARKEGIRILYLGIGEWLDPSSGDYNKEAHDHALLLAGGEENYIQIADFNVNLHCLFVFI</sequence>
<dbReference type="SUPFAM" id="SSF53300">
    <property type="entry name" value="vWA-like"/>
    <property type="match status" value="1"/>
</dbReference>
<accession>A0A016UFW0</accession>
<evidence type="ECO:0000313" key="1">
    <source>
        <dbReference type="EMBL" id="EYC14214.1"/>
    </source>
</evidence>
<comment type="caution">
    <text evidence="1">The sequence shown here is derived from an EMBL/GenBank/DDBJ whole genome shotgun (WGS) entry which is preliminary data.</text>
</comment>
<name>A0A016UFW0_9BILA</name>
<dbReference type="Gene3D" id="3.40.50.410">
    <property type="entry name" value="von Willebrand factor, type A domain"/>
    <property type="match status" value="1"/>
</dbReference>
<dbReference type="AlphaFoldDB" id="A0A016UFW0"/>
<gene>
    <name evidence="1" type="primary">Acey_s0041.g405</name>
    <name evidence="1" type="ORF">Y032_0041g405</name>
</gene>
<proteinExistence type="predicted"/>
<organism evidence="1 2">
    <name type="scientific">Ancylostoma ceylanicum</name>
    <dbReference type="NCBI Taxonomy" id="53326"/>
    <lineage>
        <taxon>Eukaryota</taxon>
        <taxon>Metazoa</taxon>
        <taxon>Ecdysozoa</taxon>
        <taxon>Nematoda</taxon>
        <taxon>Chromadorea</taxon>
        <taxon>Rhabditida</taxon>
        <taxon>Rhabditina</taxon>
        <taxon>Rhabditomorpha</taxon>
        <taxon>Strongyloidea</taxon>
        <taxon>Ancylostomatidae</taxon>
        <taxon>Ancylostomatinae</taxon>
        <taxon>Ancylostoma</taxon>
    </lineage>
</organism>
<keyword evidence="2" id="KW-1185">Reference proteome</keyword>
<evidence type="ECO:0008006" key="3">
    <source>
        <dbReference type="Google" id="ProtNLM"/>
    </source>
</evidence>
<dbReference type="InterPro" id="IPR036465">
    <property type="entry name" value="vWFA_dom_sf"/>
</dbReference>